<evidence type="ECO:0000256" key="2">
    <source>
        <dbReference type="SAM" id="Phobius"/>
    </source>
</evidence>
<feature type="compositionally biased region" description="Polar residues" evidence="1">
    <location>
        <begin position="215"/>
        <end position="230"/>
    </location>
</feature>
<sequence>MINEQKLQLVKRLGIGAAVVLLLLTGLFVGLRLGKPAKVSQRQVPTKVISTSRLSPGNVTHFLTEYYTKKELSENRNRYKNLMTDEMYREAVATENQPVNQAYKGYIINQVYQKATIYLDETELTALCVVHYTNTQRSSLQSKVGELKDQENTDTILLSYTKQGKKLLVNNIQNVAFSEPLDADNQNTYPESTNATSSSNKLGTKPNDKVAITGSGVTQASTTTENGENP</sequence>
<keyword evidence="2" id="KW-1133">Transmembrane helix</keyword>
<evidence type="ECO:0000313" key="3">
    <source>
        <dbReference type="EMBL" id="MQW38750.1"/>
    </source>
</evidence>
<gene>
    <name evidence="3" type="ORF">GHI93_02140</name>
</gene>
<keyword evidence="4" id="KW-1185">Reference proteome</keyword>
<dbReference type="Proteomes" id="UP000439550">
    <property type="component" value="Unassembled WGS sequence"/>
</dbReference>
<organism evidence="3 4">
    <name type="scientific">Lactococcus hircilactis</name>
    <dbReference type="NCBI Taxonomy" id="1494462"/>
    <lineage>
        <taxon>Bacteria</taxon>
        <taxon>Bacillati</taxon>
        <taxon>Bacillota</taxon>
        <taxon>Bacilli</taxon>
        <taxon>Lactobacillales</taxon>
        <taxon>Streptococcaceae</taxon>
        <taxon>Lactococcus</taxon>
    </lineage>
</organism>
<evidence type="ECO:0008006" key="5">
    <source>
        <dbReference type="Google" id="ProtNLM"/>
    </source>
</evidence>
<name>A0A7X1Z6T7_9LACT</name>
<dbReference type="RefSeq" id="WP_153495180.1">
    <property type="nucleotide sequence ID" value="NZ_CBCRWP010000001.1"/>
</dbReference>
<evidence type="ECO:0000256" key="1">
    <source>
        <dbReference type="SAM" id="MobiDB-lite"/>
    </source>
</evidence>
<accession>A0A7X1Z6T7</accession>
<reference evidence="3 4" key="1">
    <citation type="submission" date="2019-10" db="EMBL/GenBank/DDBJ databases">
        <authorList>
            <person name="Dong K."/>
        </authorList>
    </citation>
    <scope>NUCLEOTIDE SEQUENCE [LARGE SCALE GENOMIC DNA]</scope>
    <source>
        <strain evidence="3 4">DSM 28960</strain>
    </source>
</reference>
<feature type="transmembrane region" description="Helical" evidence="2">
    <location>
        <begin position="13"/>
        <end position="33"/>
    </location>
</feature>
<feature type="region of interest" description="Disordered" evidence="1">
    <location>
        <begin position="182"/>
        <end position="230"/>
    </location>
</feature>
<comment type="caution">
    <text evidence="3">The sequence shown here is derived from an EMBL/GenBank/DDBJ whole genome shotgun (WGS) entry which is preliminary data.</text>
</comment>
<dbReference type="OrthoDB" id="2229849at2"/>
<keyword evidence="2" id="KW-0812">Transmembrane</keyword>
<keyword evidence="2" id="KW-0472">Membrane</keyword>
<dbReference type="EMBL" id="WITJ01000003">
    <property type="protein sequence ID" value="MQW38750.1"/>
    <property type="molecule type" value="Genomic_DNA"/>
</dbReference>
<feature type="compositionally biased region" description="Polar residues" evidence="1">
    <location>
        <begin position="184"/>
        <end position="202"/>
    </location>
</feature>
<protein>
    <recommendedName>
        <fullName evidence="5">Parvulin-like peptidyl-prolyl isomerase</fullName>
    </recommendedName>
</protein>
<dbReference type="AlphaFoldDB" id="A0A7X1Z6T7"/>
<evidence type="ECO:0000313" key="4">
    <source>
        <dbReference type="Proteomes" id="UP000439550"/>
    </source>
</evidence>
<proteinExistence type="predicted"/>